<protein>
    <submittedName>
        <fullName evidence="1">Uncharacterized protein</fullName>
    </submittedName>
</protein>
<evidence type="ECO:0000313" key="1">
    <source>
        <dbReference type="EMBL" id="RPA83932.1"/>
    </source>
</evidence>
<accession>A0A3N4ICT7</accession>
<gene>
    <name evidence="1" type="ORF">BJ508DRAFT_340997</name>
</gene>
<organism evidence="1 2">
    <name type="scientific">Ascobolus immersus RN42</name>
    <dbReference type="NCBI Taxonomy" id="1160509"/>
    <lineage>
        <taxon>Eukaryota</taxon>
        <taxon>Fungi</taxon>
        <taxon>Dikarya</taxon>
        <taxon>Ascomycota</taxon>
        <taxon>Pezizomycotina</taxon>
        <taxon>Pezizomycetes</taxon>
        <taxon>Pezizales</taxon>
        <taxon>Ascobolaceae</taxon>
        <taxon>Ascobolus</taxon>
    </lineage>
</organism>
<name>A0A3N4ICT7_ASCIM</name>
<sequence length="176" mass="19244">MGGQTSVDDFLGNTLQRDYACRRGREDHRHIGREAIRNQCFQSGGVPISYVPSCSLIIVPAAYIVVLARVKSESGMVVVCIAISMIMDVGRTWKAADISPYLDVAEDPGAGHVRRQGVQPASRWAKDRLSGTERDLLYPVSTNEASFCEKSETCTPVSSSTLRRQGIAVNPLVARF</sequence>
<reference evidence="1 2" key="1">
    <citation type="journal article" date="2018" name="Nat. Ecol. Evol.">
        <title>Pezizomycetes genomes reveal the molecular basis of ectomycorrhizal truffle lifestyle.</title>
        <authorList>
            <person name="Murat C."/>
            <person name="Payen T."/>
            <person name="Noel B."/>
            <person name="Kuo A."/>
            <person name="Morin E."/>
            <person name="Chen J."/>
            <person name="Kohler A."/>
            <person name="Krizsan K."/>
            <person name="Balestrini R."/>
            <person name="Da Silva C."/>
            <person name="Montanini B."/>
            <person name="Hainaut M."/>
            <person name="Levati E."/>
            <person name="Barry K.W."/>
            <person name="Belfiori B."/>
            <person name="Cichocki N."/>
            <person name="Clum A."/>
            <person name="Dockter R.B."/>
            <person name="Fauchery L."/>
            <person name="Guy J."/>
            <person name="Iotti M."/>
            <person name="Le Tacon F."/>
            <person name="Lindquist E.A."/>
            <person name="Lipzen A."/>
            <person name="Malagnac F."/>
            <person name="Mello A."/>
            <person name="Molinier V."/>
            <person name="Miyauchi S."/>
            <person name="Poulain J."/>
            <person name="Riccioni C."/>
            <person name="Rubini A."/>
            <person name="Sitrit Y."/>
            <person name="Splivallo R."/>
            <person name="Traeger S."/>
            <person name="Wang M."/>
            <person name="Zifcakova L."/>
            <person name="Wipf D."/>
            <person name="Zambonelli A."/>
            <person name="Paolocci F."/>
            <person name="Nowrousian M."/>
            <person name="Ottonello S."/>
            <person name="Baldrian P."/>
            <person name="Spatafora J.W."/>
            <person name="Henrissat B."/>
            <person name="Nagy L.G."/>
            <person name="Aury J.M."/>
            <person name="Wincker P."/>
            <person name="Grigoriev I.V."/>
            <person name="Bonfante P."/>
            <person name="Martin F.M."/>
        </authorList>
    </citation>
    <scope>NUCLEOTIDE SEQUENCE [LARGE SCALE GENOMIC DNA]</scope>
    <source>
        <strain evidence="1 2">RN42</strain>
    </source>
</reference>
<proteinExistence type="predicted"/>
<keyword evidence="2" id="KW-1185">Reference proteome</keyword>
<dbReference type="AlphaFoldDB" id="A0A3N4ICT7"/>
<dbReference type="EMBL" id="ML119661">
    <property type="protein sequence ID" value="RPA83932.1"/>
    <property type="molecule type" value="Genomic_DNA"/>
</dbReference>
<evidence type="ECO:0000313" key="2">
    <source>
        <dbReference type="Proteomes" id="UP000275078"/>
    </source>
</evidence>
<dbReference type="Proteomes" id="UP000275078">
    <property type="component" value="Unassembled WGS sequence"/>
</dbReference>